<dbReference type="Proteomes" id="UP001055879">
    <property type="component" value="Linkage Group LG08"/>
</dbReference>
<gene>
    <name evidence="1" type="ORF">L6452_25933</name>
</gene>
<sequence>MRVKISIAGFSISSLDFVLLNNQITERRVVNLKSLVQELQSELDSVNLEVEVAKTYLYKRKGCLLPELGRTEVVLNSLNPQWIKKVIITYHFEVVQTLLFHVYDVDSQFHGLEEKMLKLDEQQLPGEGTCLLSEDEEWAFRWFPWDDFIRKMFDLHLPLALACIISVPLGFLLIYTKVQKLR</sequence>
<accession>A0ACB9AG69</accession>
<reference evidence="1 2" key="2">
    <citation type="journal article" date="2022" name="Mol. Ecol. Resour.">
        <title>The genomes of chicory, endive, great burdock and yacon provide insights into Asteraceae paleo-polyploidization history and plant inulin production.</title>
        <authorList>
            <person name="Fan W."/>
            <person name="Wang S."/>
            <person name="Wang H."/>
            <person name="Wang A."/>
            <person name="Jiang F."/>
            <person name="Liu H."/>
            <person name="Zhao H."/>
            <person name="Xu D."/>
            <person name="Zhang Y."/>
        </authorList>
    </citation>
    <scope>NUCLEOTIDE SEQUENCE [LARGE SCALE GENOMIC DNA]</scope>
    <source>
        <strain evidence="2">cv. Niubang</strain>
    </source>
</reference>
<proteinExistence type="predicted"/>
<evidence type="ECO:0000313" key="2">
    <source>
        <dbReference type="Proteomes" id="UP001055879"/>
    </source>
</evidence>
<comment type="caution">
    <text evidence="1">The sequence shown here is derived from an EMBL/GenBank/DDBJ whole genome shotgun (WGS) entry which is preliminary data.</text>
</comment>
<organism evidence="1 2">
    <name type="scientific">Arctium lappa</name>
    <name type="common">Greater burdock</name>
    <name type="synonym">Lappa major</name>
    <dbReference type="NCBI Taxonomy" id="4217"/>
    <lineage>
        <taxon>Eukaryota</taxon>
        <taxon>Viridiplantae</taxon>
        <taxon>Streptophyta</taxon>
        <taxon>Embryophyta</taxon>
        <taxon>Tracheophyta</taxon>
        <taxon>Spermatophyta</taxon>
        <taxon>Magnoliopsida</taxon>
        <taxon>eudicotyledons</taxon>
        <taxon>Gunneridae</taxon>
        <taxon>Pentapetalae</taxon>
        <taxon>asterids</taxon>
        <taxon>campanulids</taxon>
        <taxon>Asterales</taxon>
        <taxon>Asteraceae</taxon>
        <taxon>Carduoideae</taxon>
        <taxon>Cardueae</taxon>
        <taxon>Arctiinae</taxon>
        <taxon>Arctium</taxon>
    </lineage>
</organism>
<evidence type="ECO:0000313" key="1">
    <source>
        <dbReference type="EMBL" id="KAI3707425.1"/>
    </source>
</evidence>
<dbReference type="EMBL" id="CM042054">
    <property type="protein sequence ID" value="KAI3707425.1"/>
    <property type="molecule type" value="Genomic_DNA"/>
</dbReference>
<reference evidence="2" key="1">
    <citation type="journal article" date="2022" name="Mol. Ecol. Resour.">
        <title>The genomes of chicory, endive, great burdock and yacon provide insights into Asteraceae palaeo-polyploidization history and plant inulin production.</title>
        <authorList>
            <person name="Fan W."/>
            <person name="Wang S."/>
            <person name="Wang H."/>
            <person name="Wang A."/>
            <person name="Jiang F."/>
            <person name="Liu H."/>
            <person name="Zhao H."/>
            <person name="Xu D."/>
            <person name="Zhang Y."/>
        </authorList>
    </citation>
    <scope>NUCLEOTIDE SEQUENCE [LARGE SCALE GENOMIC DNA]</scope>
    <source>
        <strain evidence="2">cv. Niubang</strain>
    </source>
</reference>
<protein>
    <submittedName>
        <fullName evidence="1">Uncharacterized protein</fullName>
    </submittedName>
</protein>
<name>A0ACB9AG69_ARCLA</name>
<keyword evidence="2" id="KW-1185">Reference proteome</keyword>